<dbReference type="FunFam" id="1.10.510.10:FF:000026">
    <property type="entry name" value="Calcium/calmodulin-dependent protein kinase type 1"/>
    <property type="match status" value="1"/>
</dbReference>
<dbReference type="AlphaFoldDB" id="A0A8C0AGV1"/>
<keyword evidence="14" id="KW-0539">Nucleus</keyword>
<dbReference type="SUPFAM" id="SSF56112">
    <property type="entry name" value="Protein kinase-like (PK-like)"/>
    <property type="match status" value="1"/>
</dbReference>
<protein>
    <recommendedName>
        <fullName evidence="17">Calcium/calmodulin-dependent protein kinase type 1B</fullName>
        <ecNumber evidence="4">2.7.11.17</ecNumber>
    </recommendedName>
    <alternativeName>
        <fullName evidence="18">CaM kinase I beta</fullName>
    </alternativeName>
</protein>
<evidence type="ECO:0000256" key="6">
    <source>
        <dbReference type="ARBA" id="ARBA00022527"/>
    </source>
</evidence>
<feature type="binding site" evidence="19">
    <location>
        <position position="253"/>
    </location>
    <ligand>
        <name>ATP</name>
        <dbReference type="ChEBI" id="CHEBI:30616"/>
    </ligand>
</feature>
<evidence type="ECO:0000256" key="18">
    <source>
        <dbReference type="ARBA" id="ARBA00082183"/>
    </source>
</evidence>
<feature type="region of interest" description="Disordered" evidence="20">
    <location>
        <begin position="522"/>
        <end position="573"/>
    </location>
</feature>
<evidence type="ECO:0000256" key="2">
    <source>
        <dbReference type="ARBA" id="ARBA00004496"/>
    </source>
</evidence>
<evidence type="ECO:0000256" key="19">
    <source>
        <dbReference type="PROSITE-ProRule" id="PRU10141"/>
    </source>
</evidence>
<dbReference type="GeneTree" id="ENSGT00940000162187"/>
<proteinExistence type="inferred from homology"/>
<evidence type="ECO:0000256" key="9">
    <source>
        <dbReference type="ARBA" id="ARBA00022741"/>
    </source>
</evidence>
<dbReference type="PROSITE" id="PS50011">
    <property type="entry name" value="PROTEIN_KINASE_DOM"/>
    <property type="match status" value="1"/>
</dbReference>
<evidence type="ECO:0000256" key="8">
    <source>
        <dbReference type="ARBA" id="ARBA00022679"/>
    </source>
</evidence>
<keyword evidence="9 19" id="KW-0547">Nucleotide-binding</keyword>
<dbReference type="CDD" id="cd14169">
    <property type="entry name" value="STKc_CaMKI_beta"/>
    <property type="match status" value="1"/>
</dbReference>
<organism evidence="22 23">
    <name type="scientific">Bos mutus grunniens</name>
    <name type="common">Wild yak</name>
    <name type="synonym">Bos grunniens</name>
    <dbReference type="NCBI Taxonomy" id="30521"/>
    <lineage>
        <taxon>Eukaryota</taxon>
        <taxon>Metazoa</taxon>
        <taxon>Chordata</taxon>
        <taxon>Craniata</taxon>
        <taxon>Vertebrata</taxon>
        <taxon>Euteleostomi</taxon>
        <taxon>Mammalia</taxon>
        <taxon>Eutheria</taxon>
        <taxon>Laurasiatheria</taxon>
        <taxon>Artiodactyla</taxon>
        <taxon>Ruminantia</taxon>
        <taxon>Pecora</taxon>
        <taxon>Bovidae</taxon>
        <taxon>Bovinae</taxon>
        <taxon>Bos</taxon>
    </lineage>
</organism>
<dbReference type="GO" id="GO:0005634">
    <property type="term" value="C:nucleus"/>
    <property type="evidence" value="ECO:0007669"/>
    <property type="project" value="UniProtKB-SubCell"/>
</dbReference>
<dbReference type="EC" id="2.7.11.17" evidence="4"/>
<evidence type="ECO:0000313" key="23">
    <source>
        <dbReference type="Proteomes" id="UP000694520"/>
    </source>
</evidence>
<evidence type="ECO:0000256" key="16">
    <source>
        <dbReference type="ARBA" id="ARBA00047430"/>
    </source>
</evidence>
<keyword evidence="6" id="KW-0723">Serine/threonine-protein kinase</keyword>
<evidence type="ECO:0000313" key="22">
    <source>
        <dbReference type="Ensembl" id="ENSBGRP00000031113.1"/>
    </source>
</evidence>
<evidence type="ECO:0000256" key="15">
    <source>
        <dbReference type="ARBA" id="ARBA00047307"/>
    </source>
</evidence>
<dbReference type="Gene3D" id="1.10.510.10">
    <property type="entry name" value="Transferase(Phosphotransferase) domain 1"/>
    <property type="match status" value="1"/>
</dbReference>
<dbReference type="Gene3D" id="3.30.200.20">
    <property type="entry name" value="Phosphorylase Kinase, domain 1"/>
    <property type="match status" value="1"/>
</dbReference>
<dbReference type="InterPro" id="IPR017441">
    <property type="entry name" value="Protein_kinase_ATP_BS"/>
</dbReference>
<evidence type="ECO:0000256" key="10">
    <source>
        <dbReference type="ARBA" id="ARBA00022777"/>
    </source>
</evidence>
<keyword evidence="13" id="KW-0112">Calmodulin-binding</keyword>
<evidence type="ECO:0000256" key="20">
    <source>
        <dbReference type="SAM" id="MobiDB-lite"/>
    </source>
</evidence>
<dbReference type="InterPro" id="IPR008271">
    <property type="entry name" value="Ser/Thr_kinase_AS"/>
</dbReference>
<keyword evidence="12 19" id="KW-0067">ATP-binding</keyword>
<feature type="compositionally biased region" description="Pro residues" evidence="20">
    <location>
        <begin position="64"/>
        <end position="73"/>
    </location>
</feature>
<evidence type="ECO:0000256" key="17">
    <source>
        <dbReference type="ARBA" id="ARBA00071782"/>
    </source>
</evidence>
<keyword evidence="11" id="KW-0106">Calcium</keyword>
<dbReference type="GO" id="GO:0005737">
    <property type="term" value="C:cytoplasm"/>
    <property type="evidence" value="ECO:0007669"/>
    <property type="project" value="UniProtKB-SubCell"/>
</dbReference>
<feature type="domain" description="Protein kinase" evidence="21">
    <location>
        <begin position="219"/>
        <end position="474"/>
    </location>
</feature>
<evidence type="ECO:0000256" key="12">
    <source>
        <dbReference type="ARBA" id="ARBA00022840"/>
    </source>
</evidence>
<dbReference type="InterPro" id="IPR011009">
    <property type="entry name" value="Kinase-like_dom_sf"/>
</dbReference>
<accession>A0A8C0AGV1</accession>
<reference evidence="22" key="2">
    <citation type="submission" date="2025-08" db="UniProtKB">
        <authorList>
            <consortium name="Ensembl"/>
        </authorList>
    </citation>
    <scope>IDENTIFICATION</scope>
</reference>
<dbReference type="Proteomes" id="UP000694520">
    <property type="component" value="Chromosome X"/>
</dbReference>
<dbReference type="Ensembl" id="ENSBGRT00000035985.1">
    <property type="protein sequence ID" value="ENSBGRP00000031113.1"/>
    <property type="gene ID" value="ENSBGRG00000019589.1"/>
</dbReference>
<dbReference type="PROSITE" id="PS00108">
    <property type="entry name" value="PROTEIN_KINASE_ST"/>
    <property type="match status" value="1"/>
</dbReference>
<keyword evidence="23" id="KW-1185">Reference proteome</keyword>
<keyword evidence="5" id="KW-0963">Cytoplasm</keyword>
<dbReference type="SMART" id="SM00220">
    <property type="entry name" value="S_TKc"/>
    <property type="match status" value="1"/>
</dbReference>
<dbReference type="InterPro" id="IPR042696">
    <property type="entry name" value="CaMKI_beta_STKc"/>
</dbReference>
<evidence type="ECO:0000259" key="21">
    <source>
        <dbReference type="PROSITE" id="PS50011"/>
    </source>
</evidence>
<feature type="region of interest" description="Disordered" evidence="20">
    <location>
        <begin position="132"/>
        <end position="176"/>
    </location>
</feature>
<keyword evidence="8" id="KW-0808">Transferase</keyword>
<dbReference type="PROSITE" id="PS00107">
    <property type="entry name" value="PROTEIN_KINASE_ATP"/>
    <property type="match status" value="1"/>
</dbReference>
<feature type="compositionally biased region" description="Gly residues" evidence="20">
    <location>
        <begin position="659"/>
        <end position="670"/>
    </location>
</feature>
<feature type="region of interest" description="Disordered" evidence="20">
    <location>
        <begin position="40"/>
        <end position="92"/>
    </location>
</feature>
<reference evidence="22" key="1">
    <citation type="submission" date="2019-05" db="EMBL/GenBank/DDBJ databases">
        <authorList>
            <person name="Zhang S."/>
            <person name="Liu J."/>
        </authorList>
    </citation>
    <scope>NUCLEOTIDE SEQUENCE [LARGE SCALE GENOMIC DNA]</scope>
</reference>
<evidence type="ECO:0000256" key="14">
    <source>
        <dbReference type="ARBA" id="ARBA00023242"/>
    </source>
</evidence>
<comment type="catalytic activity">
    <reaction evidence="15">
        <text>L-threonyl-[protein] + ATP = O-phospho-L-threonyl-[protein] + ADP + H(+)</text>
        <dbReference type="Rhea" id="RHEA:46608"/>
        <dbReference type="Rhea" id="RHEA-COMP:11060"/>
        <dbReference type="Rhea" id="RHEA-COMP:11605"/>
        <dbReference type="ChEBI" id="CHEBI:15378"/>
        <dbReference type="ChEBI" id="CHEBI:30013"/>
        <dbReference type="ChEBI" id="CHEBI:30616"/>
        <dbReference type="ChEBI" id="CHEBI:61977"/>
        <dbReference type="ChEBI" id="CHEBI:456216"/>
        <dbReference type="EC" id="2.7.11.17"/>
    </reaction>
</comment>
<comment type="subcellular location">
    <subcellularLocation>
        <location evidence="2">Cytoplasm</location>
    </subcellularLocation>
    <subcellularLocation>
        <location evidence="1">Nucleus</location>
    </subcellularLocation>
</comment>
<dbReference type="PANTHER" id="PTHR24347">
    <property type="entry name" value="SERINE/THREONINE-PROTEIN KINASE"/>
    <property type="match status" value="1"/>
</dbReference>
<dbReference type="GO" id="GO:0005524">
    <property type="term" value="F:ATP binding"/>
    <property type="evidence" value="ECO:0007669"/>
    <property type="project" value="UniProtKB-UniRule"/>
</dbReference>
<keyword evidence="10" id="KW-0418">Kinase</keyword>
<evidence type="ECO:0000256" key="5">
    <source>
        <dbReference type="ARBA" id="ARBA00022490"/>
    </source>
</evidence>
<reference evidence="22" key="3">
    <citation type="submission" date="2025-09" db="UniProtKB">
        <authorList>
            <consortium name="Ensembl"/>
        </authorList>
    </citation>
    <scope>IDENTIFICATION</scope>
</reference>
<name>A0A8C0AGV1_BOSMU</name>
<comment type="similarity">
    <text evidence="3">Belongs to the protein kinase superfamily. CAMK Ser/Thr protein kinase family. CaMK subfamily.</text>
</comment>
<evidence type="ECO:0000256" key="11">
    <source>
        <dbReference type="ARBA" id="ARBA00022837"/>
    </source>
</evidence>
<dbReference type="Pfam" id="PF00069">
    <property type="entry name" value="Pkinase"/>
    <property type="match status" value="1"/>
</dbReference>
<evidence type="ECO:0000256" key="7">
    <source>
        <dbReference type="ARBA" id="ARBA00022553"/>
    </source>
</evidence>
<evidence type="ECO:0000256" key="4">
    <source>
        <dbReference type="ARBA" id="ARBA00012434"/>
    </source>
</evidence>
<dbReference type="InterPro" id="IPR000719">
    <property type="entry name" value="Prot_kinase_dom"/>
</dbReference>
<dbReference type="FunFam" id="3.30.200.20:FF:000345">
    <property type="entry name" value="Calcium/calmodulin-dependent protein kinase type 1B"/>
    <property type="match status" value="1"/>
</dbReference>
<keyword evidence="7" id="KW-0597">Phosphoprotein</keyword>
<feature type="compositionally biased region" description="Low complexity" evidence="20">
    <location>
        <begin position="157"/>
        <end position="170"/>
    </location>
</feature>
<dbReference type="GO" id="GO:0005516">
    <property type="term" value="F:calmodulin binding"/>
    <property type="evidence" value="ECO:0007669"/>
    <property type="project" value="UniProtKB-KW"/>
</dbReference>
<dbReference type="GO" id="GO:0004683">
    <property type="term" value="F:calcium/calmodulin-dependent protein kinase activity"/>
    <property type="evidence" value="ECO:0007669"/>
    <property type="project" value="UniProtKB-EC"/>
</dbReference>
<feature type="region of interest" description="Disordered" evidence="20">
    <location>
        <begin position="641"/>
        <end position="670"/>
    </location>
</feature>
<evidence type="ECO:0000256" key="1">
    <source>
        <dbReference type="ARBA" id="ARBA00004123"/>
    </source>
</evidence>
<sequence>MWVKKLLHGCRRWWCKGPGVDPVWLPAGVVGWWLLEPAGTRTNDQGRRRGRPARADCLTRRPAGPRPHAPPPAGRRARLGGGGTARARARARLGGHCPGATLRLRWGSRSAMGTRAGGVALRRVARAGRARAGDRAVSGAAHTCHAQRAPGRHARGPRSSGLGRPGLPSPSRHEAPRGWAALGGRVGGRGGPLCAGVAGASPADMLLLKKQTEDISSVYEIREKLGSGAFSEVVLAQERGSSHLVALKCIPKKALRGKEALVENEIAVLRRVSHPNIVALEDVHESPSHLYLAMELVTGGELFDRIMERGSYTEKDASHLVAQVLGAVSYLHSLGIVHRDLKPENLLYATPFEDSKIMVSDFGLSKIQAGNMLGTACGTPGYVAPELLEQKPYGKAVDVWALGVISYILLCGYPPFYDESDPELFSQILRANYEFDSPFWDDISESAKDFIRHLLERDPQKRFTCQQALQHLWISGDTAFDKDILGSVSEQIQKNFARNHWKRAFNATSFLRHIRKLGQSLESEEASGRRVMSRSHRAFRPASPPSGDSQADAQAERMDPQSPQLHTPHPASPGWVAVGRVRVLLGGVHGAGVGHLQTFPPLLPPHPGYEPTGPRDVWPVPVLCFAVGGPAYVLALQIPPPTPVSPKSIKTDRTVGSGELEGGMRGGRAR</sequence>
<evidence type="ECO:0000256" key="3">
    <source>
        <dbReference type="ARBA" id="ARBA00005354"/>
    </source>
</evidence>
<evidence type="ECO:0000256" key="13">
    <source>
        <dbReference type="ARBA" id="ARBA00022860"/>
    </source>
</evidence>
<comment type="catalytic activity">
    <reaction evidence="16">
        <text>L-seryl-[protein] + ATP = O-phospho-L-seryl-[protein] + ADP + H(+)</text>
        <dbReference type="Rhea" id="RHEA:17989"/>
        <dbReference type="Rhea" id="RHEA-COMP:9863"/>
        <dbReference type="Rhea" id="RHEA-COMP:11604"/>
        <dbReference type="ChEBI" id="CHEBI:15378"/>
        <dbReference type="ChEBI" id="CHEBI:29999"/>
        <dbReference type="ChEBI" id="CHEBI:30616"/>
        <dbReference type="ChEBI" id="CHEBI:83421"/>
        <dbReference type="ChEBI" id="CHEBI:456216"/>
        <dbReference type="EC" id="2.7.11.17"/>
    </reaction>
</comment>